<evidence type="ECO:0000256" key="1">
    <source>
        <dbReference type="ARBA" id="ARBA00022490"/>
    </source>
</evidence>
<dbReference type="GO" id="GO:0043565">
    <property type="term" value="F:sequence-specific DNA binding"/>
    <property type="evidence" value="ECO:0007669"/>
    <property type="project" value="InterPro"/>
</dbReference>
<dbReference type="Gene3D" id="1.10.10.60">
    <property type="entry name" value="Homeodomain-like"/>
    <property type="match status" value="2"/>
</dbReference>
<dbReference type="InterPro" id="IPR018060">
    <property type="entry name" value="HTH_AraC"/>
</dbReference>
<dbReference type="InterPro" id="IPR014710">
    <property type="entry name" value="RmlC-like_jellyroll"/>
</dbReference>
<dbReference type="PROSITE" id="PS01124">
    <property type="entry name" value="HTH_ARAC_FAMILY_2"/>
    <property type="match status" value="1"/>
</dbReference>
<dbReference type="KEGG" id="moc:BB934_38200"/>
<dbReference type="Pfam" id="PF12833">
    <property type="entry name" value="HTH_18"/>
    <property type="match status" value="1"/>
</dbReference>
<feature type="domain" description="HTH araC/xylS-type" evidence="6">
    <location>
        <begin position="186"/>
        <end position="284"/>
    </location>
</feature>
<keyword evidence="4" id="KW-0010">Activator</keyword>
<geneLocation type="plasmid" evidence="7">
    <name>unnamed2</name>
</geneLocation>
<dbReference type="Pfam" id="PF02311">
    <property type="entry name" value="AraC_binding"/>
    <property type="match status" value="1"/>
</dbReference>
<dbReference type="InterPro" id="IPR018062">
    <property type="entry name" value="HTH_AraC-typ_CS"/>
</dbReference>
<keyword evidence="3" id="KW-0238">DNA-binding</keyword>
<keyword evidence="7" id="KW-0614">Plasmid</keyword>
<dbReference type="SUPFAM" id="SSF46689">
    <property type="entry name" value="Homeodomain-like"/>
    <property type="match status" value="2"/>
</dbReference>
<evidence type="ECO:0000256" key="4">
    <source>
        <dbReference type="ARBA" id="ARBA00023159"/>
    </source>
</evidence>
<name>A0A1B2EVV7_9HYPH</name>
<keyword evidence="2" id="KW-0805">Transcription regulation</keyword>
<evidence type="ECO:0000256" key="3">
    <source>
        <dbReference type="ARBA" id="ARBA00023125"/>
    </source>
</evidence>
<dbReference type="PROSITE" id="PS00041">
    <property type="entry name" value="HTH_ARAC_FAMILY_1"/>
    <property type="match status" value="1"/>
</dbReference>
<protein>
    <recommendedName>
        <fullName evidence="6">HTH araC/xylS-type domain-containing protein</fullName>
    </recommendedName>
</protein>
<evidence type="ECO:0000259" key="6">
    <source>
        <dbReference type="PROSITE" id="PS01124"/>
    </source>
</evidence>
<dbReference type="GO" id="GO:0003700">
    <property type="term" value="F:DNA-binding transcription factor activity"/>
    <property type="evidence" value="ECO:0007669"/>
    <property type="project" value="InterPro"/>
</dbReference>
<dbReference type="Gene3D" id="2.60.120.10">
    <property type="entry name" value="Jelly Rolls"/>
    <property type="match status" value="1"/>
</dbReference>
<dbReference type="SMART" id="SM00342">
    <property type="entry name" value="HTH_ARAC"/>
    <property type="match status" value="1"/>
</dbReference>
<dbReference type="InterPro" id="IPR020449">
    <property type="entry name" value="Tscrpt_reg_AraC-type_HTH"/>
</dbReference>
<dbReference type="InterPro" id="IPR009057">
    <property type="entry name" value="Homeodomain-like_sf"/>
</dbReference>
<dbReference type="EMBL" id="CP016619">
    <property type="protein sequence ID" value="ANY84092.1"/>
    <property type="molecule type" value="Genomic_DNA"/>
</dbReference>
<dbReference type="InterPro" id="IPR003313">
    <property type="entry name" value="AraC-bd"/>
</dbReference>
<dbReference type="PANTHER" id="PTHR46796">
    <property type="entry name" value="HTH-TYPE TRANSCRIPTIONAL ACTIVATOR RHAS-RELATED"/>
    <property type="match status" value="1"/>
</dbReference>
<evidence type="ECO:0000256" key="2">
    <source>
        <dbReference type="ARBA" id="ARBA00023015"/>
    </source>
</evidence>
<keyword evidence="5" id="KW-0804">Transcription</keyword>
<dbReference type="RefSeq" id="WP_099515025.1">
    <property type="nucleotide sequence ID" value="NZ_CP016619.1"/>
</dbReference>
<dbReference type="PANTHER" id="PTHR46796:SF13">
    <property type="entry name" value="HTH-TYPE TRANSCRIPTIONAL ACTIVATOR RHAS"/>
    <property type="match status" value="1"/>
</dbReference>
<sequence>MQNRSELFGLDFFEHILDEDFPMLIVADFIKSDEPIRSLHFHNCSEIGFCQHGSGVMIVGEKVMTYHAGDITFIAEGEPHFSRSAEGTNSQWTWLMFDPLRLLPGVATAICDPWRYSGREFHNIFTPQDNEFLQTTIKRVIQECGSKREHWKSAVRSLIWDAMIAVNRSARTAAEPRAPKPLNRIAPALEALAKDYGDRWTVGKLADTCCMSESNFRRVWKDAIGQSPQEYIISMRMQMAAALLRSPGRSVLEVSLSVGFDSLSSFNRLFRRYFDCTPLQWRKLRPD</sequence>
<dbReference type="InterPro" id="IPR050204">
    <property type="entry name" value="AraC_XylS_family_regulators"/>
</dbReference>
<dbReference type="SUPFAM" id="SSF51215">
    <property type="entry name" value="Regulatory protein AraC"/>
    <property type="match status" value="1"/>
</dbReference>
<dbReference type="OrthoDB" id="9793400at2"/>
<evidence type="ECO:0000313" key="7">
    <source>
        <dbReference type="EMBL" id="ANY84092.1"/>
    </source>
</evidence>
<dbReference type="InterPro" id="IPR037923">
    <property type="entry name" value="HTH-like"/>
</dbReference>
<dbReference type="PRINTS" id="PR00032">
    <property type="entry name" value="HTHARAC"/>
</dbReference>
<organism evidence="7">
    <name type="scientific">Microvirga ossetica</name>
    <dbReference type="NCBI Taxonomy" id="1882682"/>
    <lineage>
        <taxon>Bacteria</taxon>
        <taxon>Pseudomonadati</taxon>
        <taxon>Pseudomonadota</taxon>
        <taxon>Alphaproteobacteria</taxon>
        <taxon>Hyphomicrobiales</taxon>
        <taxon>Methylobacteriaceae</taxon>
        <taxon>Microvirga</taxon>
    </lineage>
</organism>
<evidence type="ECO:0000256" key="5">
    <source>
        <dbReference type="ARBA" id="ARBA00023163"/>
    </source>
</evidence>
<keyword evidence="1" id="KW-0963">Cytoplasm</keyword>
<dbReference type="AlphaFoldDB" id="A0A1B2EVV7"/>
<accession>A0A1B2EVV7</accession>
<proteinExistence type="predicted"/>
<gene>
    <name evidence="7" type="ORF">BB934_38200</name>
</gene>
<reference evidence="7" key="1">
    <citation type="submission" date="2016-07" db="EMBL/GenBank/DDBJ databases">
        <title>Microvirga ossetica sp. nov. a new species of rhizobia isolated from root nodules of the legume species Vicia alpestris Steven originated from North Ossetia region in the Caucasus.</title>
        <authorList>
            <person name="Safronova V.I."/>
            <person name="Kuznetsova I.G."/>
            <person name="Sazanova A.L."/>
            <person name="Belimov A."/>
            <person name="Andronov E."/>
            <person name="Osledkin Y.S."/>
            <person name="Onishchuk O.P."/>
            <person name="Kurchak O.N."/>
            <person name="Shaposhnikov A.I."/>
            <person name="Willems A."/>
            <person name="Tikhonovich I.A."/>
        </authorList>
    </citation>
    <scope>NUCLEOTIDE SEQUENCE [LARGE SCALE GENOMIC DNA]</scope>
    <source>
        <strain evidence="7">V5/3M</strain>
        <plasmid evidence="7">unnamed2</plasmid>
    </source>
</reference>